<feature type="domain" description="Nucleoside phosphorylase" evidence="2">
    <location>
        <begin position="31"/>
        <end position="264"/>
    </location>
</feature>
<dbReference type="GO" id="GO:0008930">
    <property type="term" value="F:methylthioadenosine nucleosidase activity"/>
    <property type="evidence" value="ECO:0007669"/>
    <property type="project" value="InterPro"/>
</dbReference>
<dbReference type="PANTHER" id="PTHR46994">
    <property type="entry name" value="5'-METHYLTHIOADENOSINE/S-ADENOSYLHOMOCYSTEINE NUCLEOSIDASE 1"/>
    <property type="match status" value="1"/>
</dbReference>
<dbReference type="Proteomes" id="UP001054902">
    <property type="component" value="Unassembled WGS sequence"/>
</dbReference>
<dbReference type="GO" id="GO:0019509">
    <property type="term" value="P:L-methionine salvage from methylthioadenosine"/>
    <property type="evidence" value="ECO:0007669"/>
    <property type="project" value="InterPro"/>
</dbReference>
<evidence type="ECO:0000313" key="3">
    <source>
        <dbReference type="EMBL" id="GFH54161.1"/>
    </source>
</evidence>
<dbReference type="InterPro" id="IPR035994">
    <property type="entry name" value="Nucleoside_phosphorylase_sf"/>
</dbReference>
<gene>
    <name evidence="3" type="ORF">CTEN210_10637</name>
</gene>
<accession>A0AAD3CXU3</accession>
<proteinExistence type="predicted"/>
<dbReference type="Pfam" id="PF01048">
    <property type="entry name" value="PNP_UDP_1"/>
    <property type="match status" value="1"/>
</dbReference>
<evidence type="ECO:0000256" key="1">
    <source>
        <dbReference type="SAM" id="SignalP"/>
    </source>
</evidence>
<name>A0AAD3CXU3_9STRA</name>
<dbReference type="AlphaFoldDB" id="A0AAD3CXU3"/>
<feature type="signal peptide" evidence="1">
    <location>
        <begin position="1"/>
        <end position="19"/>
    </location>
</feature>
<dbReference type="PANTHER" id="PTHR46994:SF1">
    <property type="entry name" value="5'-METHYLTHIOADENOSINE NUCLEOSIDASE"/>
    <property type="match status" value="1"/>
</dbReference>
<dbReference type="CDD" id="cd09008">
    <property type="entry name" value="MTAN"/>
    <property type="match status" value="1"/>
</dbReference>
<comment type="caution">
    <text evidence="3">The sequence shown here is derived from an EMBL/GenBank/DDBJ whole genome shotgun (WGS) entry which is preliminary data.</text>
</comment>
<organism evidence="3 4">
    <name type="scientific">Chaetoceros tenuissimus</name>
    <dbReference type="NCBI Taxonomy" id="426638"/>
    <lineage>
        <taxon>Eukaryota</taxon>
        <taxon>Sar</taxon>
        <taxon>Stramenopiles</taxon>
        <taxon>Ochrophyta</taxon>
        <taxon>Bacillariophyta</taxon>
        <taxon>Coscinodiscophyceae</taxon>
        <taxon>Chaetocerotophycidae</taxon>
        <taxon>Chaetocerotales</taxon>
        <taxon>Chaetocerotaceae</taxon>
        <taxon>Chaetoceros</taxon>
    </lineage>
</organism>
<dbReference type="GO" id="GO:0009116">
    <property type="term" value="P:nucleoside metabolic process"/>
    <property type="evidence" value="ECO:0007669"/>
    <property type="project" value="InterPro"/>
</dbReference>
<evidence type="ECO:0000313" key="4">
    <source>
        <dbReference type="Proteomes" id="UP001054902"/>
    </source>
</evidence>
<sequence>MKFTSTFALLFTTAPLSHAVSTMSSKKIHNVVIAIAMEAEAKPFIEHLKLDQSKDFFNPRSPFQAYQGKYNECNLTVITNGKDEVHGTGVDNVGTIPATLATYLALDKLEVDDNKVDLLINAGTCGGFKSMGAEVGDVFLTTAVANHDRRIPIPSFTDYGIGKIESTNVPNLAKALDAKMGVCTTGNSLDAHDIDHHHMKENEASVKDMEAAAIAWTCEMHKTPHFGLKVVTDIVDGDKPTQEEFMENLGTAAKSLQEALPKAIEFICGKDHGEL</sequence>
<keyword evidence="1" id="KW-0732">Signal</keyword>
<feature type="chain" id="PRO_5042223083" evidence="1">
    <location>
        <begin position="20"/>
        <end position="275"/>
    </location>
</feature>
<reference evidence="3 4" key="1">
    <citation type="journal article" date="2021" name="Sci. Rep.">
        <title>The genome of the diatom Chaetoceros tenuissimus carries an ancient integrated fragment of an extant virus.</title>
        <authorList>
            <person name="Hongo Y."/>
            <person name="Kimura K."/>
            <person name="Takaki Y."/>
            <person name="Yoshida Y."/>
            <person name="Baba S."/>
            <person name="Kobayashi G."/>
            <person name="Nagasaki K."/>
            <person name="Hano T."/>
            <person name="Tomaru Y."/>
        </authorList>
    </citation>
    <scope>NUCLEOTIDE SEQUENCE [LARGE SCALE GENOMIC DNA]</scope>
    <source>
        <strain evidence="3 4">NIES-3715</strain>
    </source>
</reference>
<dbReference type="InterPro" id="IPR044580">
    <property type="entry name" value="MTAN"/>
</dbReference>
<dbReference type="Gene3D" id="3.40.50.1580">
    <property type="entry name" value="Nucleoside phosphorylase domain"/>
    <property type="match status" value="1"/>
</dbReference>
<dbReference type="EMBL" id="BLLK01000047">
    <property type="protein sequence ID" value="GFH54161.1"/>
    <property type="molecule type" value="Genomic_DNA"/>
</dbReference>
<dbReference type="InterPro" id="IPR000845">
    <property type="entry name" value="Nucleoside_phosphorylase_d"/>
</dbReference>
<evidence type="ECO:0000259" key="2">
    <source>
        <dbReference type="Pfam" id="PF01048"/>
    </source>
</evidence>
<keyword evidence="4" id="KW-1185">Reference proteome</keyword>
<dbReference type="SUPFAM" id="SSF53167">
    <property type="entry name" value="Purine and uridine phosphorylases"/>
    <property type="match status" value="1"/>
</dbReference>
<protein>
    <submittedName>
        <fullName evidence="3">Methylthioadenosine/S-adenosyl homocysteine nucleosidase</fullName>
    </submittedName>
</protein>